<evidence type="ECO:0000313" key="3">
    <source>
        <dbReference type="Proteomes" id="UP000620064"/>
    </source>
</evidence>
<name>A0ABQ2NL47_9FLAO</name>
<dbReference type="Proteomes" id="UP000620064">
    <property type="component" value="Unassembled WGS sequence"/>
</dbReference>
<keyword evidence="1" id="KW-0472">Membrane</keyword>
<evidence type="ECO:0000256" key="1">
    <source>
        <dbReference type="SAM" id="Phobius"/>
    </source>
</evidence>
<keyword evidence="1" id="KW-1133">Transmembrane helix</keyword>
<organism evidence="2 3">
    <name type="scientific">Cloacibacterium rupense</name>
    <dbReference type="NCBI Taxonomy" id="517423"/>
    <lineage>
        <taxon>Bacteria</taxon>
        <taxon>Pseudomonadati</taxon>
        <taxon>Bacteroidota</taxon>
        <taxon>Flavobacteriia</taxon>
        <taxon>Flavobacteriales</taxon>
        <taxon>Weeksellaceae</taxon>
    </lineage>
</organism>
<dbReference type="RefSeq" id="WP_188618438.1">
    <property type="nucleotide sequence ID" value="NZ_BMLV01000006.1"/>
</dbReference>
<protein>
    <recommendedName>
        <fullName evidence="4">GLPGLI family protein</fullName>
    </recommendedName>
</protein>
<gene>
    <name evidence="2" type="ORF">GCM10010992_24690</name>
</gene>
<evidence type="ECO:0008006" key="4">
    <source>
        <dbReference type="Google" id="ProtNLM"/>
    </source>
</evidence>
<reference evidence="3" key="1">
    <citation type="journal article" date="2019" name="Int. J. Syst. Evol. Microbiol.">
        <title>The Global Catalogue of Microorganisms (GCM) 10K type strain sequencing project: providing services to taxonomists for standard genome sequencing and annotation.</title>
        <authorList>
            <consortium name="The Broad Institute Genomics Platform"/>
            <consortium name="The Broad Institute Genome Sequencing Center for Infectious Disease"/>
            <person name="Wu L."/>
            <person name="Ma J."/>
        </authorList>
    </citation>
    <scope>NUCLEOTIDE SEQUENCE [LARGE SCALE GENOMIC DNA]</scope>
    <source>
        <strain evidence="3">CGMCC 1.7656</strain>
    </source>
</reference>
<keyword evidence="3" id="KW-1185">Reference proteome</keyword>
<keyword evidence="1" id="KW-0812">Transmembrane</keyword>
<dbReference type="EMBL" id="BMLV01000006">
    <property type="protein sequence ID" value="GGP06043.1"/>
    <property type="molecule type" value="Genomic_DNA"/>
</dbReference>
<comment type="caution">
    <text evidence="2">The sequence shown here is derived from an EMBL/GenBank/DDBJ whole genome shotgun (WGS) entry which is preliminary data.</text>
</comment>
<feature type="transmembrane region" description="Helical" evidence="1">
    <location>
        <begin position="7"/>
        <end position="26"/>
    </location>
</feature>
<evidence type="ECO:0000313" key="2">
    <source>
        <dbReference type="EMBL" id="GGP06043.1"/>
    </source>
</evidence>
<accession>A0ABQ2NL47</accession>
<proteinExistence type="predicted"/>
<sequence>MKQKSKYIYFIVLAFVFYNLSAQINLKQISFKQKDSITDLELYITSSKKNTENFVSMMSKVSEMFGLDKTKDELRKSFDSIDNTISKKSVEEYEIIYYFEYMDNRVLKRWETKENVKTLTHPIFLDYQKGKEYYHYPSDGEIEFQYIFKKIKNLSIKEEKNQKRKILGINCYKAIATYTEIEEAVNDPEFPEFNIPEEYIEVKLEMWVTKDIKTLYHPVLKVKEILENFYPLEINESNNFIEGSIRKYSLKEIVKM</sequence>